<feature type="transmembrane region" description="Helical" evidence="8">
    <location>
        <begin position="269"/>
        <end position="288"/>
    </location>
</feature>
<dbReference type="PANTHER" id="PTHR23513">
    <property type="entry name" value="INTEGRAL MEMBRANE EFFLUX PROTEIN-RELATED"/>
    <property type="match status" value="1"/>
</dbReference>
<evidence type="ECO:0000256" key="1">
    <source>
        <dbReference type="ARBA" id="ARBA00004651"/>
    </source>
</evidence>
<feature type="transmembrane region" description="Helical" evidence="8">
    <location>
        <begin position="295"/>
        <end position="313"/>
    </location>
</feature>
<evidence type="ECO:0000256" key="6">
    <source>
        <dbReference type="ARBA" id="ARBA00023136"/>
    </source>
</evidence>
<dbReference type="PROSITE" id="PS50850">
    <property type="entry name" value="MFS"/>
    <property type="match status" value="1"/>
</dbReference>
<feature type="transmembrane region" description="Helical" evidence="8">
    <location>
        <begin position="319"/>
        <end position="341"/>
    </location>
</feature>
<dbReference type="SUPFAM" id="SSF103473">
    <property type="entry name" value="MFS general substrate transporter"/>
    <property type="match status" value="1"/>
</dbReference>
<dbReference type="RefSeq" id="WP_298384853.1">
    <property type="nucleotide sequence ID" value="NZ_JBFSHR010000131.1"/>
</dbReference>
<feature type="domain" description="Major facilitator superfamily (MFS) profile" evidence="9">
    <location>
        <begin position="21"/>
        <end position="407"/>
    </location>
</feature>
<evidence type="ECO:0000313" key="11">
    <source>
        <dbReference type="Proteomes" id="UP001560267"/>
    </source>
</evidence>
<feature type="transmembrane region" description="Helical" evidence="8">
    <location>
        <begin position="228"/>
        <end position="249"/>
    </location>
</feature>
<evidence type="ECO:0000256" key="7">
    <source>
        <dbReference type="SAM" id="MobiDB-lite"/>
    </source>
</evidence>
<feature type="transmembrane region" description="Helical" evidence="8">
    <location>
        <begin position="180"/>
        <end position="199"/>
    </location>
</feature>
<evidence type="ECO:0000256" key="8">
    <source>
        <dbReference type="SAM" id="Phobius"/>
    </source>
</evidence>
<organism evidence="10 11">
    <name type="scientific">Ferrimicrobium acidiphilum</name>
    <dbReference type="NCBI Taxonomy" id="121039"/>
    <lineage>
        <taxon>Bacteria</taxon>
        <taxon>Bacillati</taxon>
        <taxon>Actinomycetota</taxon>
        <taxon>Acidimicrobiia</taxon>
        <taxon>Acidimicrobiales</taxon>
        <taxon>Acidimicrobiaceae</taxon>
        <taxon>Ferrimicrobium</taxon>
    </lineage>
</organism>
<sequence length="435" mass="47085">MSSRFIRTWRHDTFQSLRVRNFRLFTIGQFISNTGSWMQSISLAYLVLSLSRSGSLLGLVTAVQFLPILVFGAQAGIIVDRQNHRRLIMITQTLFMLVAFVLFYFVATHTITIVLVFLASGVLGLINAIDTPARQSFVQELVGRDNLQNAVTLNAASFNLARAIGPAIVGLAIAELGPSWGFLLNALSFLAILLALVMMHPAQFYVHNTVVREPGQIRAGLRYVANRPVLWVTLLAILVAGIFAYNFPVTIPLLAETTFQGRAQLLGDFMSLFGVGAIIGSIAAASLRRPANARLMMLISIGFAILMGLVALAPSVWLAGLALVGLGAMSISFNALANTTLQLNSRFDMRGRVMALYTLGFLGSTPIGAPIVGFLSQDFSPRWAFVAGAVSLIVASALFARLHARRQRATPNAGCRTTSTRPDPRDDGLTQHPNG</sequence>
<feature type="transmembrane region" description="Helical" evidence="8">
    <location>
        <begin position="353"/>
        <end position="376"/>
    </location>
</feature>
<keyword evidence="6 8" id="KW-0472">Membrane</keyword>
<gene>
    <name evidence="10" type="ORF">AB6A68_14090</name>
</gene>
<feature type="region of interest" description="Disordered" evidence="7">
    <location>
        <begin position="410"/>
        <end position="435"/>
    </location>
</feature>
<feature type="transmembrane region" description="Helical" evidence="8">
    <location>
        <begin position="21"/>
        <end position="48"/>
    </location>
</feature>
<dbReference type="Proteomes" id="UP001560267">
    <property type="component" value="Unassembled WGS sequence"/>
</dbReference>
<dbReference type="PANTHER" id="PTHR23513:SF11">
    <property type="entry name" value="STAPHYLOFERRIN A TRANSPORTER"/>
    <property type="match status" value="1"/>
</dbReference>
<evidence type="ECO:0000256" key="3">
    <source>
        <dbReference type="ARBA" id="ARBA00022475"/>
    </source>
</evidence>
<evidence type="ECO:0000313" key="10">
    <source>
        <dbReference type="EMBL" id="MEX6430946.1"/>
    </source>
</evidence>
<feature type="transmembrane region" description="Helical" evidence="8">
    <location>
        <begin position="111"/>
        <end position="129"/>
    </location>
</feature>
<dbReference type="Pfam" id="PF05977">
    <property type="entry name" value="MFS_3"/>
    <property type="match status" value="1"/>
</dbReference>
<keyword evidence="11" id="KW-1185">Reference proteome</keyword>
<dbReference type="InterPro" id="IPR010290">
    <property type="entry name" value="TM_effector"/>
</dbReference>
<dbReference type="Gene3D" id="1.20.1250.20">
    <property type="entry name" value="MFS general substrate transporter like domains"/>
    <property type="match status" value="1"/>
</dbReference>
<keyword evidence="2" id="KW-0813">Transport</keyword>
<accession>A0ABV3Y7M7</accession>
<evidence type="ECO:0000256" key="4">
    <source>
        <dbReference type="ARBA" id="ARBA00022692"/>
    </source>
</evidence>
<comment type="subcellular location">
    <subcellularLocation>
        <location evidence="1">Cell membrane</location>
        <topology evidence="1">Multi-pass membrane protein</topology>
    </subcellularLocation>
</comment>
<protein>
    <submittedName>
        <fullName evidence="10">MFS transporter</fullName>
    </submittedName>
</protein>
<keyword evidence="3" id="KW-1003">Cell membrane</keyword>
<evidence type="ECO:0000259" key="9">
    <source>
        <dbReference type="PROSITE" id="PS50850"/>
    </source>
</evidence>
<dbReference type="InterPro" id="IPR020846">
    <property type="entry name" value="MFS_dom"/>
</dbReference>
<name>A0ABV3Y7M7_9ACTN</name>
<evidence type="ECO:0000256" key="2">
    <source>
        <dbReference type="ARBA" id="ARBA00022448"/>
    </source>
</evidence>
<dbReference type="EMBL" id="JBFSHR010000131">
    <property type="protein sequence ID" value="MEX6430946.1"/>
    <property type="molecule type" value="Genomic_DNA"/>
</dbReference>
<evidence type="ECO:0000256" key="5">
    <source>
        <dbReference type="ARBA" id="ARBA00022989"/>
    </source>
</evidence>
<dbReference type="CDD" id="cd06173">
    <property type="entry name" value="MFS_MefA_like"/>
    <property type="match status" value="1"/>
</dbReference>
<keyword evidence="4 8" id="KW-0812">Transmembrane</keyword>
<feature type="transmembrane region" description="Helical" evidence="8">
    <location>
        <begin position="54"/>
        <end position="75"/>
    </location>
</feature>
<proteinExistence type="predicted"/>
<reference evidence="10 11" key="1">
    <citation type="submission" date="2024-07" db="EMBL/GenBank/DDBJ databases">
        <title>Draft Genome Sequence of Ferrimicrobium acidiphilum Strain YE2023, Isolated from a Pulp of Bioleach Reactor.</title>
        <authorList>
            <person name="Elkina Y.A."/>
            <person name="Bulaeva A.G."/>
            <person name="Beletsky A.V."/>
            <person name="Mardanov A.V."/>
        </authorList>
    </citation>
    <scope>NUCLEOTIDE SEQUENCE [LARGE SCALE GENOMIC DNA]</scope>
    <source>
        <strain evidence="10 11">YE2023</strain>
    </source>
</reference>
<dbReference type="InterPro" id="IPR036259">
    <property type="entry name" value="MFS_trans_sf"/>
</dbReference>
<keyword evidence="5 8" id="KW-1133">Transmembrane helix</keyword>
<comment type="caution">
    <text evidence="10">The sequence shown here is derived from an EMBL/GenBank/DDBJ whole genome shotgun (WGS) entry which is preliminary data.</text>
</comment>
<feature type="transmembrane region" description="Helical" evidence="8">
    <location>
        <begin position="382"/>
        <end position="400"/>
    </location>
</feature>